<gene>
    <name evidence="4" type="ORF">BASA50_004789</name>
</gene>
<dbReference type="InterPro" id="IPR009360">
    <property type="entry name" value="Isy1"/>
</dbReference>
<dbReference type="Pfam" id="PF06246">
    <property type="entry name" value="Isy1"/>
    <property type="match status" value="1"/>
</dbReference>
<dbReference type="InterPro" id="IPR029012">
    <property type="entry name" value="Helix_hairpin_bin_sf"/>
</dbReference>
<evidence type="ECO:0000313" key="5">
    <source>
        <dbReference type="Proteomes" id="UP001648503"/>
    </source>
</evidence>
<proteinExistence type="inferred from homology"/>
<sequence length="228" mass="26463">MLYRFREAQRIEAGGSSSSDKRPYLASTVQTLKEAEKWRREVMREASRRIERIKDASMTDFQVRDVNDEINKLMREKRHWEVRIRDLGGTDHIHRGGSVLDIEGKSVPGTKGYRYYGRAKDLPGIKELFQQAAMEDTKVAPEDLWHRVDSDYYGYRDEDDGLLLAYEKDEESQTKDAIVDRFGAEGQECLDENQLQAPPVPSQKEIGAWFLQRRKQEVADRYLNSATV</sequence>
<evidence type="ECO:0008006" key="6">
    <source>
        <dbReference type="Google" id="ProtNLM"/>
    </source>
</evidence>
<comment type="subcellular location">
    <subcellularLocation>
        <location evidence="1">Nucleus</location>
    </subcellularLocation>
</comment>
<dbReference type="InterPro" id="IPR037200">
    <property type="entry name" value="Isy1_sf"/>
</dbReference>
<name>A0ABQ8FEQ7_9FUNG</name>
<dbReference type="Gene3D" id="1.10.287.660">
    <property type="entry name" value="Helix hairpin bin"/>
    <property type="match status" value="1"/>
</dbReference>
<dbReference type="PANTHER" id="PTHR13021">
    <property type="entry name" value="PRE-MRNA-SPLICING FACTOR ISY1"/>
    <property type="match status" value="1"/>
</dbReference>
<protein>
    <recommendedName>
        <fullName evidence="6">Pre-mRNA-splicing factor ISY1</fullName>
    </recommendedName>
</protein>
<keyword evidence="3" id="KW-0539">Nucleus</keyword>
<evidence type="ECO:0000313" key="4">
    <source>
        <dbReference type="EMBL" id="KAH6597031.1"/>
    </source>
</evidence>
<evidence type="ECO:0000256" key="2">
    <source>
        <dbReference type="ARBA" id="ARBA00007002"/>
    </source>
</evidence>
<dbReference type="Proteomes" id="UP001648503">
    <property type="component" value="Unassembled WGS sequence"/>
</dbReference>
<evidence type="ECO:0000256" key="1">
    <source>
        <dbReference type="ARBA" id="ARBA00004123"/>
    </source>
</evidence>
<reference evidence="4 5" key="1">
    <citation type="submission" date="2021-02" db="EMBL/GenBank/DDBJ databases">
        <title>Variation within the Batrachochytrium salamandrivorans European outbreak.</title>
        <authorList>
            <person name="Kelly M."/>
            <person name="Pasmans F."/>
            <person name="Shea T.P."/>
            <person name="Munoz J.F."/>
            <person name="Carranza S."/>
            <person name="Cuomo C.A."/>
            <person name="Martel A."/>
        </authorList>
    </citation>
    <scope>NUCLEOTIDE SEQUENCE [LARGE SCALE GENOMIC DNA]</scope>
    <source>
        <strain evidence="4 5">AMFP18/2</strain>
    </source>
</reference>
<keyword evidence="5" id="KW-1185">Reference proteome</keyword>
<accession>A0ABQ8FEQ7</accession>
<evidence type="ECO:0000256" key="3">
    <source>
        <dbReference type="ARBA" id="ARBA00023242"/>
    </source>
</evidence>
<comment type="caution">
    <text evidence="4">The sequence shown here is derived from an EMBL/GenBank/DDBJ whole genome shotgun (WGS) entry which is preliminary data.</text>
</comment>
<organism evidence="4 5">
    <name type="scientific">Batrachochytrium salamandrivorans</name>
    <dbReference type="NCBI Taxonomy" id="1357716"/>
    <lineage>
        <taxon>Eukaryota</taxon>
        <taxon>Fungi</taxon>
        <taxon>Fungi incertae sedis</taxon>
        <taxon>Chytridiomycota</taxon>
        <taxon>Chytridiomycota incertae sedis</taxon>
        <taxon>Chytridiomycetes</taxon>
        <taxon>Rhizophydiales</taxon>
        <taxon>Rhizophydiales incertae sedis</taxon>
        <taxon>Batrachochytrium</taxon>
    </lineage>
</organism>
<dbReference type="EMBL" id="JAFCIX010000172">
    <property type="protein sequence ID" value="KAH6597031.1"/>
    <property type="molecule type" value="Genomic_DNA"/>
</dbReference>
<dbReference type="SUPFAM" id="SSF140102">
    <property type="entry name" value="ISY1 domain-like"/>
    <property type="match status" value="1"/>
</dbReference>
<comment type="similarity">
    <text evidence="2">Belongs to the ISY1 family.</text>
</comment>